<dbReference type="InterPro" id="IPR045851">
    <property type="entry name" value="AMP-bd_C_sf"/>
</dbReference>
<evidence type="ECO:0000259" key="1">
    <source>
        <dbReference type="Pfam" id="PF00501"/>
    </source>
</evidence>
<proteinExistence type="predicted"/>
<comment type="caution">
    <text evidence="3">The sequence shown here is derived from an EMBL/GenBank/DDBJ whole genome shotgun (WGS) entry which is preliminary data.</text>
</comment>
<dbReference type="InterPro" id="IPR000873">
    <property type="entry name" value="AMP-dep_synth/lig_dom"/>
</dbReference>
<dbReference type="InterPro" id="IPR020845">
    <property type="entry name" value="AMP-binding_CS"/>
</dbReference>
<dbReference type="RefSeq" id="WP_184942611.1">
    <property type="nucleotide sequence ID" value="NZ_BAAAWZ010000001.1"/>
</dbReference>
<organism evidence="3 4">
    <name type="scientific">Planomonospora venezuelensis</name>
    <dbReference type="NCBI Taxonomy" id="1999"/>
    <lineage>
        <taxon>Bacteria</taxon>
        <taxon>Bacillati</taxon>
        <taxon>Actinomycetota</taxon>
        <taxon>Actinomycetes</taxon>
        <taxon>Streptosporangiales</taxon>
        <taxon>Streptosporangiaceae</taxon>
        <taxon>Planomonospora</taxon>
    </lineage>
</organism>
<keyword evidence="4" id="KW-1185">Reference proteome</keyword>
<dbReference type="NCBIfam" id="NF005863">
    <property type="entry name" value="PRK07798.1"/>
    <property type="match status" value="1"/>
</dbReference>
<dbReference type="PANTHER" id="PTHR43767:SF1">
    <property type="entry name" value="NONRIBOSOMAL PEPTIDE SYNTHASE PES1 (EUROFUNG)-RELATED"/>
    <property type="match status" value="1"/>
</dbReference>
<dbReference type="InterPro" id="IPR050237">
    <property type="entry name" value="ATP-dep_AMP-bd_enzyme"/>
</dbReference>
<dbReference type="Pfam" id="PF00501">
    <property type="entry name" value="AMP-binding"/>
    <property type="match status" value="1"/>
</dbReference>
<dbReference type="Gene3D" id="3.40.50.12780">
    <property type="entry name" value="N-terminal domain of ligase-like"/>
    <property type="match status" value="1"/>
</dbReference>
<sequence length="530" mass="55818">MVRDAPAAGRSFNLADLFEVVADACPDRPALVASGGPPERRLTYAELDARANRVAHHLAAAGVGPGDHVGVLAYNRAEWVETMIGCFKLRAVPVNVNYRYVTGELTYLLGNARCVALVAEHSLLPGVDRDRLPGLRHVLTVGGDTVGGADDYEDALAAASPERGFGPRSSDDPYLLYTGGTTGLPKGVMWRCEDIFVAAMGGGNYGGPPVSAPEELAACAARDPLRAQVHAPLMHGGGQWITWITLTTGGTVVLWTGRHFDARLALGLAIRERSQILMLVGDGMARPVVRELEGGEYPGLELFAFGSGGAPLSDDVKERLTAAVPGAYVSDNLGGSETGAMGPSLGDGRFRLGPEFAVLGPDLTPVGPGQEGVVARTGHIPLAYWDDPVKTEETFVTGPDGRRWALQGDHARVEDDGSVTLLGRGSLVINTGGEKVFAEEVETALRAHPAVTDTIVVGVPDARLGRRVTAVVVPAGPVTEEVLAAHCRTRLAGYKTPRAFHFVEHIERTPVGKPDYAWARSVATGGDGTG</sequence>
<dbReference type="InterPro" id="IPR042099">
    <property type="entry name" value="ANL_N_sf"/>
</dbReference>
<feature type="domain" description="AMP-dependent synthetase/ligase" evidence="1">
    <location>
        <begin position="18"/>
        <end position="372"/>
    </location>
</feature>
<dbReference type="EC" id="6.2.1.-" evidence="3"/>
<dbReference type="Pfam" id="PF13193">
    <property type="entry name" value="AMP-binding_C"/>
    <property type="match status" value="1"/>
</dbReference>
<evidence type="ECO:0000259" key="2">
    <source>
        <dbReference type="Pfam" id="PF13193"/>
    </source>
</evidence>
<dbReference type="PANTHER" id="PTHR43767">
    <property type="entry name" value="LONG-CHAIN-FATTY-ACID--COA LIGASE"/>
    <property type="match status" value="1"/>
</dbReference>
<feature type="domain" description="AMP-binding enzyme C-terminal" evidence="2">
    <location>
        <begin position="440"/>
        <end position="513"/>
    </location>
</feature>
<accession>A0A841D6C6</accession>
<protein>
    <submittedName>
        <fullName evidence="3">Fatty-acyl-CoA synthase</fullName>
        <ecNumber evidence="3">6.2.1.-</ecNumber>
    </submittedName>
</protein>
<evidence type="ECO:0000313" key="3">
    <source>
        <dbReference type="EMBL" id="MBB5964054.1"/>
    </source>
</evidence>
<gene>
    <name evidence="3" type="ORF">FHS22_003337</name>
</gene>
<name>A0A841D6C6_PLAVE</name>
<keyword evidence="3" id="KW-0436">Ligase</keyword>
<dbReference type="GO" id="GO:0016878">
    <property type="term" value="F:acid-thiol ligase activity"/>
    <property type="evidence" value="ECO:0007669"/>
    <property type="project" value="UniProtKB-ARBA"/>
</dbReference>
<reference evidence="3 4" key="1">
    <citation type="submission" date="2020-08" db="EMBL/GenBank/DDBJ databases">
        <title>Genomic Encyclopedia of Type Strains, Phase III (KMG-III): the genomes of soil and plant-associated and newly described type strains.</title>
        <authorList>
            <person name="Whitman W."/>
        </authorList>
    </citation>
    <scope>NUCLEOTIDE SEQUENCE [LARGE SCALE GENOMIC DNA]</scope>
    <source>
        <strain evidence="3 4">CECT 3303</strain>
    </source>
</reference>
<dbReference type="SUPFAM" id="SSF56801">
    <property type="entry name" value="Acetyl-CoA synthetase-like"/>
    <property type="match status" value="1"/>
</dbReference>
<dbReference type="Gene3D" id="3.30.300.30">
    <property type="match status" value="1"/>
</dbReference>
<dbReference type="AlphaFoldDB" id="A0A841D6C6"/>
<dbReference type="InterPro" id="IPR025110">
    <property type="entry name" value="AMP-bd_C"/>
</dbReference>
<evidence type="ECO:0000313" key="4">
    <source>
        <dbReference type="Proteomes" id="UP000562352"/>
    </source>
</evidence>
<dbReference type="EMBL" id="JACHJJ010000010">
    <property type="protein sequence ID" value="MBB5964054.1"/>
    <property type="molecule type" value="Genomic_DNA"/>
</dbReference>
<dbReference type="PROSITE" id="PS00455">
    <property type="entry name" value="AMP_BINDING"/>
    <property type="match status" value="1"/>
</dbReference>
<dbReference type="Proteomes" id="UP000562352">
    <property type="component" value="Unassembled WGS sequence"/>
</dbReference>